<comment type="similarity">
    <text evidence="1">Belongs to the PhzF family.</text>
</comment>
<dbReference type="PANTHER" id="PTHR13774">
    <property type="entry name" value="PHENAZINE BIOSYNTHESIS PROTEIN"/>
    <property type="match status" value="1"/>
</dbReference>
<dbReference type="PIRSF" id="PIRSF016184">
    <property type="entry name" value="PhzC_PhzF"/>
    <property type="match status" value="1"/>
</dbReference>
<dbReference type="PANTHER" id="PTHR13774:SF17">
    <property type="entry name" value="PHENAZINE BIOSYNTHESIS-LIKE DOMAIN-CONTAINING PROTEIN"/>
    <property type="match status" value="1"/>
</dbReference>
<proteinExistence type="inferred from homology"/>
<dbReference type="NCBIfam" id="TIGR00654">
    <property type="entry name" value="PhzF_family"/>
    <property type="match status" value="1"/>
</dbReference>
<dbReference type="GO" id="GO:0005737">
    <property type="term" value="C:cytoplasm"/>
    <property type="evidence" value="ECO:0007669"/>
    <property type="project" value="TreeGrafter"/>
</dbReference>
<dbReference type="Gene3D" id="3.10.310.10">
    <property type="entry name" value="Diaminopimelate Epimerase, Chain A, domain 1"/>
    <property type="match status" value="2"/>
</dbReference>
<keyword evidence="2" id="KW-0413">Isomerase</keyword>
<reference evidence="4" key="1">
    <citation type="journal article" date="2006" name="Appl. Environ. Microbiol.">
        <title>Evidence for existence of "mesotogas," members of the order Thermotogales adapted to low-temperature environments.</title>
        <authorList>
            <person name="Nesbo C.L."/>
            <person name="Dlutek M."/>
            <person name="Zhaxybayeva O."/>
            <person name="Doolittle F.W."/>
        </authorList>
    </citation>
    <scope>NUCLEOTIDE SEQUENCE</scope>
</reference>
<dbReference type="Pfam" id="PF02567">
    <property type="entry name" value="PhzC-PhzF"/>
    <property type="match status" value="1"/>
</dbReference>
<gene>
    <name evidence="4" type="ORF">mes0048</name>
</gene>
<dbReference type="InterPro" id="IPR003719">
    <property type="entry name" value="Phenazine_PhzF-like"/>
</dbReference>
<evidence type="ECO:0000313" key="4">
    <source>
        <dbReference type="EMBL" id="CAJ75738.1"/>
    </source>
</evidence>
<sequence length="278" mass="31196">MTYNLLEGSGWMLKIYQVDSFTAVPFGGNPAGVCLLDEEIDERLYPRIASEMNLSETAFVRPGDEKNTYGLRWFTPKVEVKMCGHATLATAWIHFTELGVKGEISYETLSGKLGVRYVDGKIEMNFPSDNPYRVRIDEMLGRITGVEGECYYSSLTEKLLYIISSKSKLENLSFDFSLLETCDFGYTVKGLIVSSPGDEKFDFYSRYFAPWVGIDEDPVTGSAHTVLGPFWSEKLGRKNLRACQLSSRRGELDLELLPNSRILILGKAVTVIRGTISI</sequence>
<dbReference type="EMBL" id="AM184116">
    <property type="protein sequence ID" value="CAJ75738.1"/>
    <property type="molecule type" value="Genomic_DNA"/>
</dbReference>
<accession>Q1EM04</accession>
<evidence type="ECO:0000256" key="2">
    <source>
        <dbReference type="ARBA" id="ARBA00023235"/>
    </source>
</evidence>
<organism evidence="4">
    <name type="scientific">uncultured Thermotogales bacterium</name>
    <dbReference type="NCBI Taxonomy" id="221214"/>
    <lineage>
        <taxon>Bacteria</taxon>
        <taxon>Thermotogati</taxon>
        <taxon>Thermotogota</taxon>
        <taxon>Thermotogae</taxon>
        <taxon>Thermotogales</taxon>
        <taxon>environmental samples</taxon>
    </lineage>
</organism>
<dbReference type="AlphaFoldDB" id="Q1EM04"/>
<evidence type="ECO:0000256" key="3">
    <source>
        <dbReference type="PIRSR" id="PIRSR016184-1"/>
    </source>
</evidence>
<evidence type="ECO:0000256" key="1">
    <source>
        <dbReference type="ARBA" id="ARBA00008270"/>
    </source>
</evidence>
<dbReference type="GO" id="GO:0016853">
    <property type="term" value="F:isomerase activity"/>
    <property type="evidence" value="ECO:0007669"/>
    <property type="project" value="UniProtKB-KW"/>
</dbReference>
<feature type="active site" evidence="3">
    <location>
        <position position="56"/>
    </location>
</feature>
<protein>
    <submittedName>
        <fullName evidence="4">Predicted epimerase, PhzC/PhzF homolog</fullName>
    </submittedName>
</protein>
<dbReference type="SUPFAM" id="SSF54506">
    <property type="entry name" value="Diaminopimelate epimerase-like"/>
    <property type="match status" value="1"/>
</dbReference>
<name>Q1EM04_9BACT</name>